<sequence length="375" mass="42419">MESLRIGLIGLGLIGKQHAESIGRIPGIELVALTEFSKDVLEAQKKYLRVNAYSDYKEMIDKEHLDVIHNCTPNAMHYEINKYALEKGIHVYSEKPLAITSEQGEELTRLAISKGLANGVNFNYRNNAMVQDMKVRIQKNDTGRCFVVHGQYLQDWLLYDTDFNWRVSSKEGGLSRALADIGSHWFDTAQVILNEKITAVYARNFIAHPTRKKRSGEEIAEYPVNTEDGSLILFETESGIQGSVVVSQVSAGYKNQLQISVDCEKYSMRWNQQQSDRLIIGSRENGETQIFAAPDAIDGSVSRYATLPSGHPVGWADAFTNGIREFYNALFQNSYKTQFHTYSDFDNGTYIMKIVEACLKSNKSQKWEKVLSLNK</sequence>
<reference evidence="4" key="1">
    <citation type="submission" date="2019-03" db="EMBL/GenBank/DDBJ databases">
        <title>Single cell metagenomics reveals metabolic interactions within the superorganism composed of flagellate Streblomastix strix and complex community of Bacteroidetes bacteria on its surface.</title>
        <authorList>
            <person name="Treitli S.C."/>
            <person name="Kolisko M."/>
            <person name="Husnik F."/>
            <person name="Keeling P."/>
            <person name="Hampl V."/>
        </authorList>
    </citation>
    <scope>NUCLEOTIDE SEQUENCE</scope>
    <source>
        <strain evidence="4">STM</strain>
    </source>
</reference>
<gene>
    <name evidence="4" type="ORF">EZS27_008408</name>
</gene>
<dbReference type="EC" id="1.1.1.292" evidence="4"/>
<dbReference type="Pfam" id="PF22725">
    <property type="entry name" value="GFO_IDH_MocA_C3"/>
    <property type="match status" value="1"/>
</dbReference>
<dbReference type="GO" id="GO:0000166">
    <property type="term" value="F:nucleotide binding"/>
    <property type="evidence" value="ECO:0007669"/>
    <property type="project" value="InterPro"/>
</dbReference>
<protein>
    <submittedName>
        <fullName evidence="4">1 5-anhydro-D-fructose reductase</fullName>
        <ecNumber evidence="4">1.1.1.292</ecNumber>
    </submittedName>
</protein>
<dbReference type="InterPro" id="IPR000683">
    <property type="entry name" value="Gfo/Idh/MocA-like_OxRdtase_N"/>
</dbReference>
<name>A0A5J4SF80_9ZZZZ</name>
<dbReference type="AlphaFoldDB" id="A0A5J4SF80"/>
<dbReference type="SUPFAM" id="SSF55347">
    <property type="entry name" value="Glyceraldehyde-3-phosphate dehydrogenase-like, C-terminal domain"/>
    <property type="match status" value="1"/>
</dbReference>
<keyword evidence="1 4" id="KW-0560">Oxidoreductase</keyword>
<evidence type="ECO:0000256" key="1">
    <source>
        <dbReference type="ARBA" id="ARBA00023002"/>
    </source>
</evidence>
<dbReference type="Gene3D" id="3.40.50.720">
    <property type="entry name" value="NAD(P)-binding Rossmann-like Domain"/>
    <property type="match status" value="1"/>
</dbReference>
<organism evidence="4">
    <name type="scientific">termite gut metagenome</name>
    <dbReference type="NCBI Taxonomy" id="433724"/>
    <lineage>
        <taxon>unclassified sequences</taxon>
        <taxon>metagenomes</taxon>
        <taxon>organismal metagenomes</taxon>
    </lineage>
</organism>
<evidence type="ECO:0000313" key="4">
    <source>
        <dbReference type="EMBL" id="KAA6343941.1"/>
    </source>
</evidence>
<feature type="domain" description="Gfo/Idh/MocA-like oxidoreductase N-terminal" evidence="2">
    <location>
        <begin position="4"/>
        <end position="121"/>
    </location>
</feature>
<dbReference type="InterPro" id="IPR036291">
    <property type="entry name" value="NAD(P)-bd_dom_sf"/>
</dbReference>
<evidence type="ECO:0000259" key="3">
    <source>
        <dbReference type="Pfam" id="PF22725"/>
    </source>
</evidence>
<dbReference type="GO" id="GO:0033712">
    <property type="term" value="F:1,5-anhydro-D-fructose reductase (1,5-anhydro-D-mannitol-forming) activity"/>
    <property type="evidence" value="ECO:0007669"/>
    <property type="project" value="UniProtKB-EC"/>
</dbReference>
<accession>A0A5J4SF80</accession>
<dbReference type="InterPro" id="IPR050463">
    <property type="entry name" value="Gfo/Idh/MocA_oxidrdct_glycsds"/>
</dbReference>
<dbReference type="PANTHER" id="PTHR43818:SF11">
    <property type="entry name" value="BCDNA.GH03377"/>
    <property type="match status" value="1"/>
</dbReference>
<comment type="caution">
    <text evidence="4">The sequence shown here is derived from an EMBL/GenBank/DDBJ whole genome shotgun (WGS) entry which is preliminary data.</text>
</comment>
<dbReference type="Gene3D" id="3.30.360.10">
    <property type="entry name" value="Dihydrodipicolinate Reductase, domain 2"/>
    <property type="match status" value="1"/>
</dbReference>
<dbReference type="InterPro" id="IPR055170">
    <property type="entry name" value="GFO_IDH_MocA-like_dom"/>
</dbReference>
<feature type="domain" description="GFO/IDH/MocA-like oxidoreductase" evidence="3">
    <location>
        <begin position="130"/>
        <end position="267"/>
    </location>
</feature>
<dbReference type="EMBL" id="SNRY01000244">
    <property type="protein sequence ID" value="KAA6343941.1"/>
    <property type="molecule type" value="Genomic_DNA"/>
</dbReference>
<dbReference type="Pfam" id="PF01408">
    <property type="entry name" value="GFO_IDH_MocA"/>
    <property type="match status" value="1"/>
</dbReference>
<dbReference type="PANTHER" id="PTHR43818">
    <property type="entry name" value="BCDNA.GH03377"/>
    <property type="match status" value="1"/>
</dbReference>
<dbReference type="SUPFAM" id="SSF51735">
    <property type="entry name" value="NAD(P)-binding Rossmann-fold domains"/>
    <property type="match status" value="1"/>
</dbReference>
<evidence type="ECO:0000259" key="2">
    <source>
        <dbReference type="Pfam" id="PF01408"/>
    </source>
</evidence>
<proteinExistence type="predicted"/>